<evidence type="ECO:0000313" key="3">
    <source>
        <dbReference type="Proteomes" id="UP000287651"/>
    </source>
</evidence>
<feature type="non-terminal residue" evidence="2">
    <location>
        <position position="1"/>
    </location>
</feature>
<dbReference type="Proteomes" id="UP000287651">
    <property type="component" value="Unassembled WGS sequence"/>
</dbReference>
<feature type="compositionally biased region" description="Basic and acidic residues" evidence="1">
    <location>
        <begin position="74"/>
        <end position="85"/>
    </location>
</feature>
<proteinExistence type="predicted"/>
<evidence type="ECO:0000313" key="2">
    <source>
        <dbReference type="EMBL" id="RRT63941.1"/>
    </source>
</evidence>
<feature type="region of interest" description="Disordered" evidence="1">
    <location>
        <begin position="1"/>
        <end position="85"/>
    </location>
</feature>
<gene>
    <name evidence="2" type="ORF">B296_00012305</name>
</gene>
<comment type="caution">
    <text evidence="2">The sequence shown here is derived from an EMBL/GenBank/DDBJ whole genome shotgun (WGS) entry which is preliminary data.</text>
</comment>
<accession>A0A426ZJ08</accession>
<feature type="compositionally biased region" description="Polar residues" evidence="1">
    <location>
        <begin position="56"/>
        <end position="71"/>
    </location>
</feature>
<evidence type="ECO:0000256" key="1">
    <source>
        <dbReference type="SAM" id="MobiDB-lite"/>
    </source>
</evidence>
<sequence length="85" mass="9188">SDGHAASRLGRAQGRSRVGGNRIKRRPHVGLPQVADRSRIKRRPCAEKVVQAAASRASSNTRMPATASQRPTTHKTDRTGDDDCS</sequence>
<name>A0A426ZJ08_ENSVE</name>
<organism evidence="2 3">
    <name type="scientific">Ensete ventricosum</name>
    <name type="common">Abyssinian banana</name>
    <name type="synonym">Musa ensete</name>
    <dbReference type="NCBI Taxonomy" id="4639"/>
    <lineage>
        <taxon>Eukaryota</taxon>
        <taxon>Viridiplantae</taxon>
        <taxon>Streptophyta</taxon>
        <taxon>Embryophyta</taxon>
        <taxon>Tracheophyta</taxon>
        <taxon>Spermatophyta</taxon>
        <taxon>Magnoliopsida</taxon>
        <taxon>Liliopsida</taxon>
        <taxon>Zingiberales</taxon>
        <taxon>Musaceae</taxon>
        <taxon>Ensete</taxon>
    </lineage>
</organism>
<dbReference type="AlphaFoldDB" id="A0A426ZJ08"/>
<reference evidence="2 3" key="1">
    <citation type="journal article" date="2014" name="Agronomy (Basel)">
        <title>A Draft Genome Sequence for Ensete ventricosum, the Drought-Tolerant Tree Against Hunger.</title>
        <authorList>
            <person name="Harrison J."/>
            <person name="Moore K.A."/>
            <person name="Paszkiewicz K."/>
            <person name="Jones T."/>
            <person name="Grant M."/>
            <person name="Ambacheew D."/>
            <person name="Muzemil S."/>
            <person name="Studholme D.J."/>
        </authorList>
    </citation>
    <scope>NUCLEOTIDE SEQUENCE [LARGE SCALE GENOMIC DNA]</scope>
</reference>
<protein>
    <submittedName>
        <fullName evidence="2">Uncharacterized protein</fullName>
    </submittedName>
</protein>
<dbReference type="EMBL" id="AMZH03006396">
    <property type="protein sequence ID" value="RRT63941.1"/>
    <property type="molecule type" value="Genomic_DNA"/>
</dbReference>